<organism evidence="1 2">
    <name type="scientific">Hespellia stercorisuis DSM 15480</name>
    <dbReference type="NCBI Taxonomy" id="1121950"/>
    <lineage>
        <taxon>Bacteria</taxon>
        <taxon>Bacillati</taxon>
        <taxon>Bacillota</taxon>
        <taxon>Clostridia</taxon>
        <taxon>Lachnospirales</taxon>
        <taxon>Lachnospiraceae</taxon>
        <taxon>Hespellia</taxon>
    </lineage>
</organism>
<gene>
    <name evidence="1" type="ORF">SAMN02745243_00280</name>
</gene>
<dbReference type="AlphaFoldDB" id="A0A1M6I9A1"/>
<keyword evidence="2" id="KW-1185">Reference proteome</keyword>
<dbReference type="InterPro" id="IPR023833">
    <property type="entry name" value="Signal_pept_SipW-depend-type"/>
</dbReference>
<accession>A0A1M6I9A1</accession>
<dbReference type="NCBIfam" id="TIGR04090">
    <property type="entry name" value="exp_by_SipW_IV"/>
    <property type="match status" value="1"/>
</dbReference>
<proteinExistence type="predicted"/>
<evidence type="ECO:0000313" key="1">
    <source>
        <dbReference type="EMBL" id="SHJ30976.1"/>
    </source>
</evidence>
<dbReference type="InterPro" id="IPR022121">
    <property type="entry name" value="Peptidase_M73_camelysin"/>
</dbReference>
<dbReference type="EMBL" id="FQZY01000006">
    <property type="protein sequence ID" value="SHJ30976.1"/>
    <property type="molecule type" value="Genomic_DNA"/>
</dbReference>
<reference evidence="1 2" key="1">
    <citation type="submission" date="2016-11" db="EMBL/GenBank/DDBJ databases">
        <authorList>
            <person name="Jaros S."/>
            <person name="Januszkiewicz K."/>
            <person name="Wedrychowicz H."/>
        </authorList>
    </citation>
    <scope>NUCLEOTIDE SEQUENCE [LARGE SCALE GENOMIC DNA]</scope>
    <source>
        <strain evidence="1 2">DSM 15480</strain>
    </source>
</reference>
<dbReference type="Pfam" id="PF12389">
    <property type="entry name" value="Peptidase_M73"/>
    <property type="match status" value="1"/>
</dbReference>
<dbReference type="OrthoDB" id="1819951at2"/>
<dbReference type="RefSeq" id="WP_073104062.1">
    <property type="nucleotide sequence ID" value="NZ_FQZY01000006.1"/>
</dbReference>
<sequence>MRNKKLAAVTGVAAIAIIGGSLAYFNQSMTVENPFDTSKYATELVEDFHPGDGDNWEPGSEVNKDIEIQNTGDYDVITRVKFDETWTRKDGTVAYVDNTGINNTTSQTDPADGLTTDDYSVVAKNLINSSDWFYNESDGYYYYLKPVKAGENTGKFLDSVTLLENADMGVYSTVKYYTTAETAPANTVIGTDPETSWAVYTGDVPTDAKHTRTVSNLDSDKQGYADSDYKLTITAQTVQATKDAVGDAFNLTSVTGSTWGF</sequence>
<dbReference type="InterPro" id="IPR024008">
    <property type="entry name" value="BsaA"/>
</dbReference>
<name>A0A1M6I9A1_9FIRM</name>
<dbReference type="STRING" id="1121950.SAMN02745243_00280"/>
<dbReference type="Proteomes" id="UP000184301">
    <property type="component" value="Unassembled WGS sequence"/>
</dbReference>
<dbReference type="NCBIfam" id="TIGR04088">
    <property type="entry name" value="cognate_SipW"/>
    <property type="match status" value="1"/>
</dbReference>
<evidence type="ECO:0000313" key="2">
    <source>
        <dbReference type="Proteomes" id="UP000184301"/>
    </source>
</evidence>
<protein>
    <submittedName>
        <fullName evidence="1">Alternate signal-mediated exported protein, CPF_0494 family</fullName>
    </submittedName>
</protein>